<dbReference type="RefSeq" id="XP_016615604.1">
    <property type="nucleotide sequence ID" value="XM_016768136.1"/>
</dbReference>
<dbReference type="VEuPathDB" id="FungiDB:Z519_10419"/>
<accession>A0A0D2HDH8</accession>
<dbReference type="OrthoDB" id="5429770at2759"/>
<dbReference type="EMBL" id="KN846997">
    <property type="protein sequence ID" value="KIW88935.1"/>
    <property type="molecule type" value="Genomic_DNA"/>
</dbReference>
<dbReference type="PANTHER" id="PTHR38111">
    <property type="entry name" value="ZN(2)-C6 FUNGAL-TYPE DOMAIN-CONTAINING PROTEIN-RELATED"/>
    <property type="match status" value="1"/>
</dbReference>
<dbReference type="InterPro" id="IPR053178">
    <property type="entry name" value="Osmoadaptation_assoc"/>
</dbReference>
<name>A0A0D2HDH8_CLAB1</name>
<dbReference type="GeneID" id="27703347"/>
<organism evidence="1">
    <name type="scientific">Cladophialophora bantiana (strain ATCC 10958 / CBS 173.52 / CDC B-1940 / NIH 8579)</name>
    <name type="common">Xylohypha bantiana</name>
    <dbReference type="NCBI Taxonomy" id="1442370"/>
    <lineage>
        <taxon>Eukaryota</taxon>
        <taxon>Fungi</taxon>
        <taxon>Dikarya</taxon>
        <taxon>Ascomycota</taxon>
        <taxon>Pezizomycotina</taxon>
        <taxon>Eurotiomycetes</taxon>
        <taxon>Chaetothyriomycetidae</taxon>
        <taxon>Chaetothyriales</taxon>
        <taxon>Herpotrichiellaceae</taxon>
        <taxon>Cladophialophora</taxon>
    </lineage>
</organism>
<dbReference type="HOGENOM" id="CLU_045868_0_0_1"/>
<sequence length="471" mass="53441">MPCFLQNLGDGWNTQKYWLWDLSKTQEEACIKAGWKCPGYPRRWKFVDESGPLALLYHNKKYIFEDVDRYDPAGDESSCFRGVFINKANTSLDPGAQTTIHWPLASPHDQICSTLCYILGEPQSRNTFPIKSHGSFYAMIPIRLGVSIALDDAVSCLCGIYLDSLRSTEVTSKESLRLYTRSLRSLRESLDIMHVRAEAETICASIILQACELVMADEGGRWSQLCMGTKLLIQERGPEGFIGTFERAMLESQRAWFILQDASVGQECFLSRRQWRQLLKSSSNPVITEESASISLRSELCEFLVDVPGLIREASNTAYQILNSDTDSTELTERRKNAILRIKSVKHAFECWYCTKIAPLRSISGALQQAKAERISNRSPQDELLLAVVDCVSNSIMIKLDTLWASLDPDLETHKVDILAYQEAQERRKIMMYQSLQFVRAKSLVAAKPLEFGLRQLWLDAGFKQSNKTRS</sequence>
<reference evidence="1" key="1">
    <citation type="submission" date="2015-01" db="EMBL/GenBank/DDBJ databases">
        <title>The Genome Sequence of Cladophialophora bantiana CBS 173.52.</title>
        <authorList>
            <consortium name="The Broad Institute Genomics Platform"/>
            <person name="Cuomo C."/>
            <person name="de Hoog S."/>
            <person name="Gorbushina A."/>
            <person name="Stielow B."/>
            <person name="Teixiera M."/>
            <person name="Abouelleil A."/>
            <person name="Chapman S.B."/>
            <person name="Priest M."/>
            <person name="Young S.K."/>
            <person name="Wortman J."/>
            <person name="Nusbaum C."/>
            <person name="Birren B."/>
        </authorList>
    </citation>
    <scope>NUCLEOTIDE SEQUENCE [LARGE SCALE GENOMIC DNA]</scope>
    <source>
        <strain evidence="1">CBS 173.52</strain>
    </source>
</reference>
<protein>
    <submittedName>
        <fullName evidence="1">Unplaced genomic scaffold supercont1.18, whole genome shotgun sequence</fullName>
    </submittedName>
</protein>
<evidence type="ECO:0000313" key="1">
    <source>
        <dbReference type="EMBL" id="KIW88935.1"/>
    </source>
</evidence>
<gene>
    <name evidence="1" type="ORF">Z519_10419</name>
</gene>
<dbReference type="AlphaFoldDB" id="A0A0D2HDH8"/>
<proteinExistence type="predicted"/>
<dbReference type="PANTHER" id="PTHR38111:SF6">
    <property type="entry name" value="FINGER DOMAIN PROTEIN, PUTATIVE (AFU_ORTHOLOGUE AFUA_8G01940)-RELATED"/>
    <property type="match status" value="1"/>
</dbReference>